<dbReference type="Pfam" id="PF01329">
    <property type="entry name" value="Pterin_4a"/>
    <property type="match status" value="1"/>
</dbReference>
<comment type="similarity">
    <text evidence="2">Belongs to the pterin-4-alpha-carbinolamine dehydratase family.</text>
</comment>
<evidence type="ECO:0000256" key="1">
    <source>
        <dbReference type="ARBA" id="ARBA00001554"/>
    </source>
</evidence>
<evidence type="ECO:0000256" key="3">
    <source>
        <dbReference type="ARBA" id="ARBA00013252"/>
    </source>
</evidence>
<name>A0A1B1TC84_9ARCH</name>
<reference evidence="5" key="2">
    <citation type="journal article" date="2015" name="ISME J.">
        <title>A new class of marine Euryarchaeota group II from the Mediterranean deep chlorophyll maximum.</title>
        <authorList>
            <person name="Martin-Cuadrado A.B."/>
            <person name="Garcia-Heredia I."/>
            <person name="Molto A.G."/>
            <person name="Lopez-Ubeda R."/>
            <person name="Kimes N."/>
            <person name="Lopez-Garcia P."/>
            <person name="Moreira D."/>
            <person name="Rodriguez-Valera F."/>
        </authorList>
    </citation>
    <scope>NUCLEOTIDE SEQUENCE</scope>
</reference>
<comment type="catalytic activity">
    <reaction evidence="1">
        <text>(4aS,6R)-4a-hydroxy-L-erythro-5,6,7,8-tetrahydrobiopterin = (6R)-L-erythro-6,7-dihydrobiopterin + H2O</text>
        <dbReference type="Rhea" id="RHEA:11920"/>
        <dbReference type="ChEBI" id="CHEBI:15377"/>
        <dbReference type="ChEBI" id="CHEBI:15642"/>
        <dbReference type="ChEBI" id="CHEBI:43120"/>
        <dbReference type="EC" id="4.2.1.96"/>
    </reaction>
</comment>
<dbReference type="EMBL" id="KP211861">
    <property type="protein sequence ID" value="ANV79892.1"/>
    <property type="molecule type" value="Genomic_DNA"/>
</dbReference>
<dbReference type="PANTHER" id="PTHR12599">
    <property type="entry name" value="PTERIN-4-ALPHA-CARBINOLAMINE DEHYDRATASE"/>
    <property type="match status" value="1"/>
</dbReference>
<dbReference type="AlphaFoldDB" id="A0A1B1TC84"/>
<dbReference type="GO" id="GO:0006729">
    <property type="term" value="P:tetrahydrobiopterin biosynthetic process"/>
    <property type="evidence" value="ECO:0007669"/>
    <property type="project" value="InterPro"/>
</dbReference>
<dbReference type="EC" id="4.2.1.96" evidence="3"/>
<evidence type="ECO:0000256" key="4">
    <source>
        <dbReference type="ARBA" id="ARBA00023239"/>
    </source>
</evidence>
<proteinExistence type="inferred from homology"/>
<reference evidence="5" key="1">
    <citation type="submission" date="2014-11" db="EMBL/GenBank/DDBJ databases">
        <authorList>
            <person name="Zhu J."/>
            <person name="Qi W."/>
            <person name="Song R."/>
        </authorList>
    </citation>
    <scope>NUCLEOTIDE SEQUENCE</scope>
</reference>
<dbReference type="CDD" id="cd00488">
    <property type="entry name" value="PCD_DCoH"/>
    <property type="match status" value="1"/>
</dbReference>
<dbReference type="Gene3D" id="3.30.1360.20">
    <property type="entry name" value="Transcriptional coactivator/pterin dehydratase"/>
    <property type="match status" value="1"/>
</dbReference>
<evidence type="ECO:0000256" key="2">
    <source>
        <dbReference type="ARBA" id="ARBA00006472"/>
    </source>
</evidence>
<dbReference type="InterPro" id="IPR036428">
    <property type="entry name" value="PCD_sf"/>
</dbReference>
<protein>
    <recommendedName>
        <fullName evidence="3">4a-hydroxytetrahydrobiopterin dehydratase</fullName>
        <ecNumber evidence="3">4.2.1.96</ecNumber>
    </recommendedName>
</protein>
<keyword evidence="4" id="KW-0456">Lyase</keyword>
<dbReference type="GO" id="GO:0008124">
    <property type="term" value="F:4-alpha-hydroxytetrahydrobiopterin dehydratase activity"/>
    <property type="evidence" value="ECO:0007669"/>
    <property type="project" value="UniProtKB-EC"/>
</dbReference>
<dbReference type="PANTHER" id="PTHR12599:SF0">
    <property type="entry name" value="PTERIN-4-ALPHA-CARBINOLAMINE DEHYDRATASE"/>
    <property type="match status" value="1"/>
</dbReference>
<dbReference type="SUPFAM" id="SSF55248">
    <property type="entry name" value="PCD-like"/>
    <property type="match status" value="1"/>
</dbReference>
<accession>A0A1B1TC84</accession>
<dbReference type="InterPro" id="IPR001533">
    <property type="entry name" value="Pterin_deHydtase"/>
</dbReference>
<evidence type="ECO:0000313" key="5">
    <source>
        <dbReference type="EMBL" id="ANV79892.1"/>
    </source>
</evidence>
<organism evidence="5">
    <name type="scientific">uncultured Poseidoniia archaeon</name>
    <dbReference type="NCBI Taxonomy" id="1697135"/>
    <lineage>
        <taxon>Archaea</taxon>
        <taxon>Methanobacteriati</taxon>
        <taxon>Thermoplasmatota</taxon>
        <taxon>Candidatus Poseidoniia</taxon>
        <taxon>environmental samples</taxon>
    </lineage>
</organism>
<sequence>MSELLTDNQCEKALRGLDGWTYNDVYKNIEKTFKFNNFEAAMTFIQHVASISVEINHCPDISIGKSGTAKITSTTDDVNGVTEKDIALAESIEILVSG</sequence>